<feature type="domain" description="tRNA-splicing endonuclease subunit Sen54 N-terminal" evidence="3">
    <location>
        <begin position="38"/>
        <end position="97"/>
    </location>
</feature>
<dbReference type="Proteomes" id="UP001497480">
    <property type="component" value="Unassembled WGS sequence"/>
</dbReference>
<evidence type="ECO:0000259" key="3">
    <source>
        <dbReference type="Pfam" id="PF12928"/>
    </source>
</evidence>
<comment type="similarity">
    <text evidence="1">Belongs to the SEN54 family.</text>
</comment>
<dbReference type="GO" id="GO:0000214">
    <property type="term" value="C:tRNA-intron endonuclease complex"/>
    <property type="evidence" value="ECO:0007669"/>
    <property type="project" value="TreeGrafter"/>
</dbReference>
<dbReference type="Pfam" id="PF12928">
    <property type="entry name" value="tRNA_int_end_N2"/>
    <property type="match status" value="1"/>
</dbReference>
<dbReference type="AlphaFoldDB" id="A0AAV1WMM9"/>
<dbReference type="PANTHER" id="PTHR21027">
    <property type="entry name" value="TRNA-SPLICING ENDONUCLEASE SUBUNIT SEN54"/>
    <property type="match status" value="1"/>
</dbReference>
<proteinExistence type="inferred from homology"/>
<accession>A0AAV1WMM9</accession>
<name>A0AAV1WMM9_LUPLU</name>
<dbReference type="InterPro" id="IPR024336">
    <property type="entry name" value="tRNA_splic_suSen54_N"/>
</dbReference>
<protein>
    <recommendedName>
        <fullName evidence="3">tRNA-splicing endonuclease subunit Sen54 N-terminal domain-containing protein</fullName>
    </recommendedName>
</protein>
<keyword evidence="5" id="KW-1185">Reference proteome</keyword>
<dbReference type="EMBL" id="CAXHTB010000008">
    <property type="protein sequence ID" value="CAL0310594.1"/>
    <property type="molecule type" value="Genomic_DNA"/>
</dbReference>
<evidence type="ECO:0000256" key="1">
    <source>
        <dbReference type="ARBA" id="ARBA00005736"/>
    </source>
</evidence>
<evidence type="ECO:0000313" key="5">
    <source>
        <dbReference type="Proteomes" id="UP001497480"/>
    </source>
</evidence>
<dbReference type="GO" id="GO:0000379">
    <property type="term" value="P:tRNA-type intron splice site recognition and cleavage"/>
    <property type="evidence" value="ECO:0007669"/>
    <property type="project" value="TreeGrafter"/>
</dbReference>
<gene>
    <name evidence="4" type="ORF">LLUT_LOCUS11654</name>
</gene>
<dbReference type="PANTHER" id="PTHR21027:SF1">
    <property type="entry name" value="TRNA-SPLICING ENDONUCLEASE SUBUNIT SEN54"/>
    <property type="match status" value="1"/>
</dbReference>
<sequence length="269" mass="30353">MEGKVCECCSTEEDSDDNINHNKEFNFQNASEDEENHPNLHSRNVQCKGWWNDEIGMTEVADKHGKMCVTSGICGSDKTYSSIEETVYLMELGALQLSDNGGDRSLALKDMYKKVLGRKGGCCWEQFEVYRHLKHLGYVVGRHGVFWSLKGTKRSHKNVALEDINESKQLVEMGCKVEPPVNELFSEFQIDDLRPDFDVCPPNSRFKKSSPGDPSFLLYLARDHPPSRTGIEIEALEKQCDGIPLKIARVTGGRVSFFSFDNVELPVLP</sequence>
<keyword evidence="2" id="KW-0819">tRNA processing</keyword>
<evidence type="ECO:0000256" key="2">
    <source>
        <dbReference type="ARBA" id="ARBA00022694"/>
    </source>
</evidence>
<reference evidence="4 5" key="1">
    <citation type="submission" date="2024-03" db="EMBL/GenBank/DDBJ databases">
        <authorList>
            <person name="Martinez-Hernandez J."/>
        </authorList>
    </citation>
    <scope>NUCLEOTIDE SEQUENCE [LARGE SCALE GENOMIC DNA]</scope>
</reference>
<dbReference type="InterPro" id="IPR024337">
    <property type="entry name" value="tRNA_splic_suSen54"/>
</dbReference>
<organism evidence="4 5">
    <name type="scientific">Lupinus luteus</name>
    <name type="common">European yellow lupine</name>
    <dbReference type="NCBI Taxonomy" id="3873"/>
    <lineage>
        <taxon>Eukaryota</taxon>
        <taxon>Viridiplantae</taxon>
        <taxon>Streptophyta</taxon>
        <taxon>Embryophyta</taxon>
        <taxon>Tracheophyta</taxon>
        <taxon>Spermatophyta</taxon>
        <taxon>Magnoliopsida</taxon>
        <taxon>eudicotyledons</taxon>
        <taxon>Gunneridae</taxon>
        <taxon>Pentapetalae</taxon>
        <taxon>rosids</taxon>
        <taxon>fabids</taxon>
        <taxon>Fabales</taxon>
        <taxon>Fabaceae</taxon>
        <taxon>Papilionoideae</taxon>
        <taxon>50 kb inversion clade</taxon>
        <taxon>genistoids sensu lato</taxon>
        <taxon>core genistoids</taxon>
        <taxon>Genisteae</taxon>
        <taxon>Lupinus</taxon>
    </lineage>
</organism>
<evidence type="ECO:0000313" key="4">
    <source>
        <dbReference type="EMBL" id="CAL0310594.1"/>
    </source>
</evidence>
<comment type="caution">
    <text evidence="4">The sequence shown here is derived from an EMBL/GenBank/DDBJ whole genome shotgun (WGS) entry which is preliminary data.</text>
</comment>